<accession>A0A832V990</accession>
<organism evidence="1 2">
    <name type="scientific">Candidatus Naiadarchaeum limnaeum</name>
    <dbReference type="NCBI Taxonomy" id="2756139"/>
    <lineage>
        <taxon>Archaea</taxon>
        <taxon>Candidatus Undinarchaeota</taxon>
        <taxon>Candidatus Undinarchaeia</taxon>
        <taxon>Candidatus Naiadarchaeales</taxon>
        <taxon>Candidatus Naiadarchaeaceae</taxon>
        <taxon>Candidatus Naiadarchaeum</taxon>
    </lineage>
</organism>
<protein>
    <submittedName>
        <fullName evidence="1">Uncharacterized protein</fullName>
    </submittedName>
</protein>
<evidence type="ECO:0000313" key="2">
    <source>
        <dbReference type="Proteomes" id="UP000646946"/>
    </source>
</evidence>
<dbReference type="EMBL" id="DVAB01000003">
    <property type="protein sequence ID" value="HIJ99940.1"/>
    <property type="molecule type" value="Genomic_DNA"/>
</dbReference>
<proteinExistence type="predicted"/>
<gene>
    <name evidence="1" type="ORF">H1016_00180</name>
</gene>
<evidence type="ECO:0000313" key="1">
    <source>
        <dbReference type="EMBL" id="HIJ99940.1"/>
    </source>
</evidence>
<keyword evidence="2" id="KW-1185">Reference proteome</keyword>
<dbReference type="Proteomes" id="UP000646946">
    <property type="component" value="Unassembled WGS sequence"/>
</dbReference>
<name>A0A832V990_9ARCH</name>
<reference evidence="1 2" key="1">
    <citation type="journal article" name="Nat. Commun.">
        <title>Undinarchaeota illuminate DPANN phylogeny and the impact of gene transfer on archaeal evolution.</title>
        <authorList>
            <person name="Dombrowski N."/>
            <person name="Williams T.A."/>
            <person name="Sun J."/>
            <person name="Woodcroft B.J."/>
            <person name="Lee J.H."/>
            <person name="Minh B.Q."/>
            <person name="Rinke C."/>
            <person name="Spang A."/>
        </authorList>
    </citation>
    <scope>NUCLEOTIDE SEQUENCE [LARGE SCALE GENOMIC DNA]</scope>
    <source>
        <strain evidence="1">MAG_bin1129</strain>
    </source>
</reference>
<comment type="caution">
    <text evidence="1">The sequence shown here is derived from an EMBL/GenBank/DDBJ whole genome shotgun (WGS) entry which is preliminary data.</text>
</comment>
<dbReference type="AlphaFoldDB" id="A0A832V990"/>
<sequence>MRITSAKISLQKDSTEQIEFFFKRGKYIINILDDSTVSDFMDMNFVKSIFEEGLIMGGIKSMHFSKPVIISYKGKPLAEIYPDGRKKLHSLTSIHLGLRLLVHRIVKEL</sequence>